<organism evidence="2 3">
    <name type="scientific">Cocleimonas flava</name>
    <dbReference type="NCBI Taxonomy" id="634765"/>
    <lineage>
        <taxon>Bacteria</taxon>
        <taxon>Pseudomonadati</taxon>
        <taxon>Pseudomonadota</taxon>
        <taxon>Gammaproteobacteria</taxon>
        <taxon>Thiotrichales</taxon>
        <taxon>Thiotrichaceae</taxon>
        <taxon>Cocleimonas</taxon>
    </lineage>
</organism>
<dbReference type="AlphaFoldDB" id="A0A4R1F502"/>
<comment type="caution">
    <text evidence="2">The sequence shown here is derived from an EMBL/GenBank/DDBJ whole genome shotgun (WGS) entry which is preliminary data.</text>
</comment>
<dbReference type="RefSeq" id="WP_131905159.1">
    <property type="nucleotide sequence ID" value="NZ_BAAAFU010000004.1"/>
</dbReference>
<reference evidence="2 3" key="1">
    <citation type="submission" date="2019-03" db="EMBL/GenBank/DDBJ databases">
        <title>Genomic Encyclopedia of Type Strains, Phase IV (KMG-IV): sequencing the most valuable type-strain genomes for metagenomic binning, comparative biology and taxonomic classification.</title>
        <authorList>
            <person name="Goeker M."/>
        </authorList>
    </citation>
    <scope>NUCLEOTIDE SEQUENCE [LARGE SCALE GENOMIC DNA]</scope>
    <source>
        <strain evidence="2 3">DSM 24830</strain>
    </source>
</reference>
<evidence type="ECO:0000256" key="1">
    <source>
        <dbReference type="SAM" id="Phobius"/>
    </source>
</evidence>
<evidence type="ECO:0000313" key="3">
    <source>
        <dbReference type="Proteomes" id="UP000294887"/>
    </source>
</evidence>
<accession>A0A4R1F502</accession>
<gene>
    <name evidence="2" type="ORF">EV695_1326</name>
</gene>
<keyword evidence="3" id="KW-1185">Reference proteome</keyword>
<dbReference type="OrthoDB" id="556365at2"/>
<evidence type="ECO:0000313" key="2">
    <source>
        <dbReference type="EMBL" id="TCJ86828.1"/>
    </source>
</evidence>
<name>A0A4R1F502_9GAMM</name>
<keyword evidence="1" id="KW-0812">Transmembrane</keyword>
<protein>
    <submittedName>
        <fullName evidence="2">Uncharacterized protein</fullName>
    </submittedName>
</protein>
<proteinExistence type="predicted"/>
<sequence length="215" mass="24772">MITEKQQKLKALAKKQDPQLTQLELKLDWTPLSDNGSSFKTTAFKQLNISRLVSKKTLGAWVFTLAVNFIALLISSLLVYTLFIEESPKLLMIVSTMLAFSLMFVIAGIWLIFNPKPWIFDKTKGWLWQGSKQLHKDQDFLPLKEAVRLSNVAAIQILPKIISDELKYTSWEFNLVCKNGKRINIMDHANKKSILKDAYFLSEFLSIPIWEISDY</sequence>
<keyword evidence="1" id="KW-0472">Membrane</keyword>
<feature type="transmembrane region" description="Helical" evidence="1">
    <location>
        <begin position="58"/>
        <end position="84"/>
    </location>
</feature>
<keyword evidence="1" id="KW-1133">Transmembrane helix</keyword>
<feature type="transmembrane region" description="Helical" evidence="1">
    <location>
        <begin position="90"/>
        <end position="113"/>
    </location>
</feature>
<dbReference type="EMBL" id="SMFQ01000003">
    <property type="protein sequence ID" value="TCJ86828.1"/>
    <property type="molecule type" value="Genomic_DNA"/>
</dbReference>
<dbReference type="Proteomes" id="UP000294887">
    <property type="component" value="Unassembled WGS sequence"/>
</dbReference>